<reference evidence="2" key="2">
    <citation type="submission" date="2023-05" db="EMBL/GenBank/DDBJ databases">
        <authorList>
            <person name="Fouks B."/>
        </authorList>
    </citation>
    <scope>NUCLEOTIDE SEQUENCE</scope>
    <source>
        <strain evidence="2">Stay&amp;Tobe</strain>
        <tissue evidence="2">Testes</tissue>
    </source>
</reference>
<reference evidence="2" key="1">
    <citation type="journal article" date="2023" name="IScience">
        <title>Live-bearing cockroach genome reveals convergent evolutionary mechanisms linked to viviparity in insects and beyond.</title>
        <authorList>
            <person name="Fouks B."/>
            <person name="Harrison M.C."/>
            <person name="Mikhailova A.A."/>
            <person name="Marchal E."/>
            <person name="English S."/>
            <person name="Carruthers M."/>
            <person name="Jennings E.C."/>
            <person name="Chiamaka E.L."/>
            <person name="Frigard R.A."/>
            <person name="Pippel M."/>
            <person name="Attardo G.M."/>
            <person name="Benoit J.B."/>
            <person name="Bornberg-Bauer E."/>
            <person name="Tobe S.S."/>
        </authorList>
    </citation>
    <scope>NUCLEOTIDE SEQUENCE</scope>
    <source>
        <strain evidence="2">Stay&amp;Tobe</strain>
    </source>
</reference>
<evidence type="ECO:0000313" key="3">
    <source>
        <dbReference type="Proteomes" id="UP001233999"/>
    </source>
</evidence>
<name>A0AAD8AF50_DIPPU</name>
<dbReference type="AlphaFoldDB" id="A0AAD8AF50"/>
<protein>
    <submittedName>
        <fullName evidence="2">Uncharacterized protein</fullName>
    </submittedName>
</protein>
<sequence>MKNVINIEYTKNKDIMFSRNEVNEKEETILAEGKDSWDLRQVATSSDTARETTNTITHVLTSGKQETTLMNATKQVTTRSDTTQELITTSTQDLTSSSRIRNFNNPILDYNTIQETITNNIMQTIHQMMEALTKNLKGLIQEEIKNTQKEETKQQQKHSHTNSKADQNTGTEIHRPSTSEVVQEDNKNMQIRNHGDK</sequence>
<keyword evidence="3" id="KW-1185">Reference proteome</keyword>
<dbReference type="EMBL" id="JASPKZ010001607">
    <property type="protein sequence ID" value="KAJ9597466.1"/>
    <property type="molecule type" value="Genomic_DNA"/>
</dbReference>
<comment type="caution">
    <text evidence="2">The sequence shown here is derived from an EMBL/GenBank/DDBJ whole genome shotgun (WGS) entry which is preliminary data.</text>
</comment>
<evidence type="ECO:0000256" key="1">
    <source>
        <dbReference type="SAM" id="MobiDB-lite"/>
    </source>
</evidence>
<evidence type="ECO:0000313" key="2">
    <source>
        <dbReference type="EMBL" id="KAJ9597466.1"/>
    </source>
</evidence>
<gene>
    <name evidence="2" type="ORF">L9F63_011687</name>
</gene>
<feature type="region of interest" description="Disordered" evidence="1">
    <location>
        <begin position="148"/>
        <end position="197"/>
    </location>
</feature>
<dbReference type="Proteomes" id="UP001233999">
    <property type="component" value="Unassembled WGS sequence"/>
</dbReference>
<feature type="compositionally biased region" description="Polar residues" evidence="1">
    <location>
        <begin position="162"/>
        <end position="171"/>
    </location>
</feature>
<proteinExistence type="predicted"/>
<accession>A0AAD8AF50</accession>
<organism evidence="2 3">
    <name type="scientific">Diploptera punctata</name>
    <name type="common">Pacific beetle cockroach</name>
    <dbReference type="NCBI Taxonomy" id="6984"/>
    <lineage>
        <taxon>Eukaryota</taxon>
        <taxon>Metazoa</taxon>
        <taxon>Ecdysozoa</taxon>
        <taxon>Arthropoda</taxon>
        <taxon>Hexapoda</taxon>
        <taxon>Insecta</taxon>
        <taxon>Pterygota</taxon>
        <taxon>Neoptera</taxon>
        <taxon>Polyneoptera</taxon>
        <taxon>Dictyoptera</taxon>
        <taxon>Blattodea</taxon>
        <taxon>Blaberoidea</taxon>
        <taxon>Blaberidae</taxon>
        <taxon>Diplopterinae</taxon>
        <taxon>Diploptera</taxon>
    </lineage>
</organism>